<evidence type="ECO:0000256" key="1">
    <source>
        <dbReference type="ARBA" id="ARBA00004370"/>
    </source>
</evidence>
<keyword evidence="4" id="KW-0472">Membrane</keyword>
<feature type="compositionally biased region" description="Basic and acidic residues" evidence="5">
    <location>
        <begin position="513"/>
        <end position="522"/>
    </location>
</feature>
<evidence type="ECO:0000256" key="4">
    <source>
        <dbReference type="ARBA" id="ARBA00023136"/>
    </source>
</evidence>
<dbReference type="GO" id="GO:0008610">
    <property type="term" value="P:lipid biosynthetic process"/>
    <property type="evidence" value="ECO:0007669"/>
    <property type="project" value="InterPro"/>
</dbReference>
<organism evidence="7 8">
    <name type="scientific">Puccinia coronata f. sp. avenae</name>
    <dbReference type="NCBI Taxonomy" id="200324"/>
    <lineage>
        <taxon>Eukaryota</taxon>
        <taxon>Fungi</taxon>
        <taxon>Dikarya</taxon>
        <taxon>Basidiomycota</taxon>
        <taxon>Pucciniomycotina</taxon>
        <taxon>Pucciniomycetes</taxon>
        <taxon>Pucciniales</taxon>
        <taxon>Pucciniaceae</taxon>
        <taxon>Puccinia</taxon>
    </lineage>
</organism>
<evidence type="ECO:0000256" key="2">
    <source>
        <dbReference type="ARBA" id="ARBA00022692"/>
    </source>
</evidence>
<dbReference type="GO" id="GO:0005506">
    <property type="term" value="F:iron ion binding"/>
    <property type="evidence" value="ECO:0007669"/>
    <property type="project" value="InterPro"/>
</dbReference>
<dbReference type="GO" id="GO:0016020">
    <property type="term" value="C:membrane"/>
    <property type="evidence" value="ECO:0007669"/>
    <property type="project" value="UniProtKB-SubCell"/>
</dbReference>
<accession>A0A2N5VE86</accession>
<feature type="region of interest" description="Disordered" evidence="5">
    <location>
        <begin position="491"/>
        <end position="522"/>
    </location>
</feature>
<feature type="compositionally biased region" description="Pro residues" evidence="5">
    <location>
        <begin position="602"/>
        <end position="618"/>
    </location>
</feature>
<evidence type="ECO:0000259" key="6">
    <source>
        <dbReference type="Pfam" id="PF04116"/>
    </source>
</evidence>
<sequence>MALLQQLLNQTAAILPSTNSWEQFRIEHKVDQSLLYAGTDLESLSIFEQLWLRWYLYFPNPVVATGIMSFILHEAFYFGRCIPWIIVGKIRAFDKYKLQPNKRPSPEDQWKCTKYVLWTHFTVEIGQIWGFHPLAEYFGMATHSVPFPSIWTMAYQIALFFVFEDFFHYWAHRALHQGQLYKKIHKLHHEFSAPFGLAAEYAHPLEILILGTGTIGGPLLWCVLSNGNLHILTMYIWIMLRLFQAVDAHSGYDFPWSLRNILPFWSGADHHDYHHEKDNEWSAVHSLSATLALLSESVSTHLDSDCHQSSKEKSLVIKKEYVKKAMAGLPADEMMGNQEDGDEVYRAYSDLLAKLLRPTTRMDEIDDYLIGRTKGLPRREDEASEEEPEDEETETLLDALVHFPPSGVGVLEGYLPHRSYTLLTLFALRADRVLIFLLASLGVKVSDFDWSGQFHALSEEAKLILKSIRNEQRLRRPPRIPRDIRRKIQQVKEKRIAQQTRATPPVKRPRRSKSIEAIKVADEPEGPKAGEWIGGFFVEEYEDEKEAARVRLPPPPPPLLKKTESVGPNRRPKLPDRDPRHQSKRAKLASLGAPSSHRPTTTPSPPPPPPPQPPPPHIPLHTTTTAPSQLPSSHGNFVPIRVSNLPIEASLQSLLFFFQHGADIFKVARTQNQRIDALGRNLTKFDPHIAQKYAAKRGNEVGHSKKMSTFGYLKMGDIVQEKTRQGQGNDTQSVLVRLPLHPTNGSSLAKTGNLFIAEFHSKKFFRYDPLGIPLTCSLLSPPT</sequence>
<dbReference type="InterPro" id="IPR050307">
    <property type="entry name" value="Sterol_Desaturase_Related"/>
</dbReference>
<keyword evidence="3" id="KW-1133">Transmembrane helix</keyword>
<gene>
    <name evidence="7" type="ORF">PCASD_02899</name>
</gene>
<dbReference type="GO" id="GO:0016491">
    <property type="term" value="F:oxidoreductase activity"/>
    <property type="evidence" value="ECO:0007669"/>
    <property type="project" value="InterPro"/>
</dbReference>
<keyword evidence="2" id="KW-0812">Transmembrane</keyword>
<dbReference type="PANTHER" id="PTHR11863">
    <property type="entry name" value="STEROL DESATURASE"/>
    <property type="match status" value="1"/>
</dbReference>
<protein>
    <recommendedName>
        <fullName evidence="6">Fatty acid hydroxylase domain-containing protein</fullName>
    </recommendedName>
</protein>
<dbReference type="AlphaFoldDB" id="A0A2N5VE86"/>
<dbReference type="Pfam" id="PF04116">
    <property type="entry name" value="FA_hydroxylase"/>
    <property type="match status" value="1"/>
</dbReference>
<evidence type="ECO:0000313" key="8">
    <source>
        <dbReference type="Proteomes" id="UP000235392"/>
    </source>
</evidence>
<dbReference type="EMBL" id="PGCI01000024">
    <property type="protein sequence ID" value="PLW48307.1"/>
    <property type="molecule type" value="Genomic_DNA"/>
</dbReference>
<evidence type="ECO:0000256" key="5">
    <source>
        <dbReference type="SAM" id="MobiDB-lite"/>
    </source>
</evidence>
<proteinExistence type="predicted"/>
<evidence type="ECO:0000313" key="7">
    <source>
        <dbReference type="EMBL" id="PLW48307.1"/>
    </source>
</evidence>
<evidence type="ECO:0000256" key="3">
    <source>
        <dbReference type="ARBA" id="ARBA00022989"/>
    </source>
</evidence>
<feature type="domain" description="Fatty acid hydroxylase" evidence="6">
    <location>
        <begin position="158"/>
        <end position="281"/>
    </location>
</feature>
<feature type="region of interest" description="Disordered" evidence="5">
    <location>
        <begin position="547"/>
        <end position="633"/>
    </location>
</feature>
<dbReference type="InterPro" id="IPR006694">
    <property type="entry name" value="Fatty_acid_hydroxylase"/>
</dbReference>
<name>A0A2N5VE86_9BASI</name>
<reference evidence="7 8" key="1">
    <citation type="submission" date="2017-11" db="EMBL/GenBank/DDBJ databases">
        <title>De novo assembly and phasing of dikaryotic genomes from two isolates of Puccinia coronata f. sp. avenae, the causal agent of oat crown rust.</title>
        <authorList>
            <person name="Miller M.E."/>
            <person name="Zhang Y."/>
            <person name="Omidvar V."/>
            <person name="Sperschneider J."/>
            <person name="Schwessinger B."/>
            <person name="Raley C."/>
            <person name="Palmer J.M."/>
            <person name="Garnica D."/>
            <person name="Upadhyaya N."/>
            <person name="Rathjen J."/>
            <person name="Taylor J.M."/>
            <person name="Park R.F."/>
            <person name="Dodds P.N."/>
            <person name="Hirsch C.D."/>
            <person name="Kianian S.F."/>
            <person name="Figueroa M."/>
        </authorList>
    </citation>
    <scope>NUCLEOTIDE SEQUENCE [LARGE SCALE GENOMIC DNA]</scope>
    <source>
        <strain evidence="7">12SD80</strain>
    </source>
</reference>
<comment type="subcellular location">
    <subcellularLocation>
        <location evidence="1">Membrane</location>
    </subcellularLocation>
</comment>
<dbReference type="Proteomes" id="UP000235392">
    <property type="component" value="Unassembled WGS sequence"/>
</dbReference>
<comment type="caution">
    <text evidence="7">The sequence shown here is derived from an EMBL/GenBank/DDBJ whole genome shotgun (WGS) entry which is preliminary data.</text>
</comment>